<dbReference type="PROSITE" id="PS00107">
    <property type="entry name" value="PROTEIN_KINASE_ATP"/>
    <property type="match status" value="1"/>
</dbReference>
<dbReference type="InterPro" id="IPR051681">
    <property type="entry name" value="Ser/Thr_Kinases-Pseudokinases"/>
</dbReference>
<dbReference type="GO" id="GO:0004674">
    <property type="term" value="F:protein serine/threonine kinase activity"/>
    <property type="evidence" value="ECO:0007669"/>
    <property type="project" value="TreeGrafter"/>
</dbReference>
<keyword evidence="4 5" id="KW-0067">ATP-binding</keyword>
<comment type="caution">
    <text evidence="7">The sequence shown here is derived from an EMBL/GenBank/DDBJ whole genome shotgun (WGS) entry which is preliminary data.</text>
</comment>
<organism evidence="7 8">
    <name type="scientific">Gigaspora margarita</name>
    <dbReference type="NCBI Taxonomy" id="4874"/>
    <lineage>
        <taxon>Eukaryota</taxon>
        <taxon>Fungi</taxon>
        <taxon>Fungi incertae sedis</taxon>
        <taxon>Mucoromycota</taxon>
        <taxon>Glomeromycotina</taxon>
        <taxon>Glomeromycetes</taxon>
        <taxon>Diversisporales</taxon>
        <taxon>Gigasporaceae</taxon>
        <taxon>Gigaspora</taxon>
    </lineage>
</organism>
<evidence type="ECO:0000256" key="1">
    <source>
        <dbReference type="ARBA" id="ARBA00022679"/>
    </source>
</evidence>
<reference evidence="7 8" key="1">
    <citation type="journal article" date="2019" name="Environ. Microbiol.">
        <title>At the nexus of three kingdoms: the genome of the mycorrhizal fungus Gigaspora margarita provides insights into plant, endobacterial and fungal interactions.</title>
        <authorList>
            <person name="Venice F."/>
            <person name="Ghignone S."/>
            <person name="Salvioli di Fossalunga A."/>
            <person name="Amselem J."/>
            <person name="Novero M."/>
            <person name="Xianan X."/>
            <person name="Sedzielewska Toro K."/>
            <person name="Morin E."/>
            <person name="Lipzen A."/>
            <person name="Grigoriev I.V."/>
            <person name="Henrissat B."/>
            <person name="Martin F.M."/>
            <person name="Bonfante P."/>
        </authorList>
    </citation>
    <scope>NUCLEOTIDE SEQUENCE [LARGE SCALE GENOMIC DNA]</scope>
    <source>
        <strain evidence="7 8">BEG34</strain>
    </source>
</reference>
<evidence type="ECO:0000313" key="7">
    <source>
        <dbReference type="EMBL" id="KAF0544874.1"/>
    </source>
</evidence>
<dbReference type="InterPro" id="IPR000719">
    <property type="entry name" value="Prot_kinase_dom"/>
</dbReference>
<proteinExistence type="predicted"/>
<sequence>MANRFKEWLEKAISDGHINYLEYNKFTDPILIGTGAFGTVSKYEWKDCELTVALKCLKVDTSVEEKNIKEFIDELKLLRKVYYHPNVIMFYGVTKDSNGCYNMVLQYANEGTLRKYLKANFTLLQWTDKLCIAKGIALGLLHLHDNNIIHRDLHSNNILICQRQPKIADFGISKQINETSITSNSTVHGMPAYIEPQCLIEQGYKRDKRSDIYSFGVILWEISSGRSPFLSFESALQLAVHISRGNREEPVKGTPSQYIELYKQCWDNDPANRPETRLVLNTLKQLIPNSIKDLRKEAYEYFEQCKFLNALELCEEILKNDQHGSEDQKNASTWDLSSNKCGLENLNDSNGLGSKEGKVLADALCRLTTLASLDLCDNDLGPEGGKALADAL</sequence>
<dbReference type="Gene3D" id="1.10.510.10">
    <property type="entry name" value="Transferase(Phosphotransferase) domain 1"/>
    <property type="match status" value="1"/>
</dbReference>
<dbReference type="Pfam" id="PF07714">
    <property type="entry name" value="PK_Tyr_Ser-Thr"/>
    <property type="match status" value="1"/>
</dbReference>
<dbReference type="InterPro" id="IPR017441">
    <property type="entry name" value="Protein_kinase_ATP_BS"/>
</dbReference>
<keyword evidence="1" id="KW-0808">Transferase</keyword>
<dbReference type="Proteomes" id="UP000439903">
    <property type="component" value="Unassembled WGS sequence"/>
</dbReference>
<dbReference type="InterPro" id="IPR011009">
    <property type="entry name" value="Kinase-like_dom_sf"/>
</dbReference>
<dbReference type="PROSITE" id="PS50011">
    <property type="entry name" value="PROTEIN_KINASE_DOM"/>
    <property type="match status" value="1"/>
</dbReference>
<evidence type="ECO:0000256" key="3">
    <source>
        <dbReference type="ARBA" id="ARBA00022777"/>
    </source>
</evidence>
<evidence type="ECO:0000256" key="5">
    <source>
        <dbReference type="PROSITE-ProRule" id="PRU10141"/>
    </source>
</evidence>
<dbReference type="GO" id="GO:0005524">
    <property type="term" value="F:ATP binding"/>
    <property type="evidence" value="ECO:0007669"/>
    <property type="project" value="UniProtKB-UniRule"/>
</dbReference>
<dbReference type="PANTHER" id="PTHR44329">
    <property type="entry name" value="SERINE/THREONINE-PROTEIN KINASE TNNI3K-RELATED"/>
    <property type="match status" value="1"/>
</dbReference>
<keyword evidence="8" id="KW-1185">Reference proteome</keyword>
<dbReference type="OrthoDB" id="346907at2759"/>
<feature type="domain" description="Protein kinase" evidence="6">
    <location>
        <begin position="26"/>
        <end position="287"/>
    </location>
</feature>
<dbReference type="SUPFAM" id="SSF52047">
    <property type="entry name" value="RNI-like"/>
    <property type="match status" value="1"/>
</dbReference>
<dbReference type="PANTHER" id="PTHR44329:SF288">
    <property type="entry name" value="MITOGEN-ACTIVATED PROTEIN KINASE KINASE KINASE 20"/>
    <property type="match status" value="1"/>
</dbReference>
<name>A0A8H4ESG8_GIGMA</name>
<gene>
    <name evidence="7" type="ORF">F8M41_002549</name>
</gene>
<accession>A0A8H4ESG8</accession>
<evidence type="ECO:0000256" key="4">
    <source>
        <dbReference type="ARBA" id="ARBA00022840"/>
    </source>
</evidence>
<dbReference type="SUPFAM" id="SSF56112">
    <property type="entry name" value="Protein kinase-like (PK-like)"/>
    <property type="match status" value="1"/>
</dbReference>
<dbReference type="InterPro" id="IPR001245">
    <property type="entry name" value="Ser-Thr/Tyr_kinase_cat_dom"/>
</dbReference>
<keyword evidence="3 7" id="KW-0418">Kinase</keyword>
<dbReference type="EMBL" id="WTPW01000123">
    <property type="protein sequence ID" value="KAF0544874.1"/>
    <property type="molecule type" value="Genomic_DNA"/>
</dbReference>
<dbReference type="InterPro" id="IPR032675">
    <property type="entry name" value="LRR_dom_sf"/>
</dbReference>
<evidence type="ECO:0000313" key="8">
    <source>
        <dbReference type="Proteomes" id="UP000439903"/>
    </source>
</evidence>
<protein>
    <submittedName>
        <fullName evidence="7">Kinase-like protein</fullName>
    </submittedName>
</protein>
<dbReference type="PRINTS" id="PR00109">
    <property type="entry name" value="TYRKINASE"/>
</dbReference>
<dbReference type="Gene3D" id="3.80.10.10">
    <property type="entry name" value="Ribonuclease Inhibitor"/>
    <property type="match status" value="1"/>
</dbReference>
<dbReference type="AlphaFoldDB" id="A0A8H4ESG8"/>
<feature type="binding site" evidence="5">
    <location>
        <position position="55"/>
    </location>
    <ligand>
        <name>ATP</name>
        <dbReference type="ChEBI" id="CHEBI:30616"/>
    </ligand>
</feature>
<keyword evidence="2 5" id="KW-0547">Nucleotide-binding</keyword>
<evidence type="ECO:0000256" key="2">
    <source>
        <dbReference type="ARBA" id="ARBA00022741"/>
    </source>
</evidence>
<evidence type="ECO:0000259" key="6">
    <source>
        <dbReference type="PROSITE" id="PS50011"/>
    </source>
</evidence>